<keyword evidence="2" id="KW-1185">Reference proteome</keyword>
<name>A0ACB8CR92_DERSI</name>
<evidence type="ECO:0000313" key="2">
    <source>
        <dbReference type="Proteomes" id="UP000821865"/>
    </source>
</evidence>
<accession>A0ACB8CR92</accession>
<organism evidence="1 2">
    <name type="scientific">Dermacentor silvarum</name>
    <name type="common">Tick</name>
    <dbReference type="NCBI Taxonomy" id="543639"/>
    <lineage>
        <taxon>Eukaryota</taxon>
        <taxon>Metazoa</taxon>
        <taxon>Ecdysozoa</taxon>
        <taxon>Arthropoda</taxon>
        <taxon>Chelicerata</taxon>
        <taxon>Arachnida</taxon>
        <taxon>Acari</taxon>
        <taxon>Parasitiformes</taxon>
        <taxon>Ixodida</taxon>
        <taxon>Ixodoidea</taxon>
        <taxon>Ixodidae</taxon>
        <taxon>Rhipicephalinae</taxon>
        <taxon>Dermacentor</taxon>
    </lineage>
</organism>
<sequence length="1484" mass="162915">MNLWDAICATNDGTLVIWEGNHLSRCFLDLLAVGVHALAAVISVYYTGVRRIALRRDHQLVHLLPSTWRTHLRKLCCSILLLRPVIHLVMSQLILGEFMAPSTMLHVGAAILTWTVHFFYLQTLTNPLPRHRRFVGEVPVIFAVTTSGLCATFRVSALLSLSESDRGSELSFQADLYANVASALACAFYLTAAVHCSSTAGETPPRTQGRESPSSVHSYVRLLEADDDARQLGTAEDTNFFSLLTFWWVGRLMRRGYRGHIQEPDDLHDLPVSLRPEEVVRRLYRKVETSCSLPSLLVLFHRCVGLQYYAIGVLKFLADALSFAGPVFLHRLVMFFEEGPGQGPAWSGYAYCIRSYSCLSLGCILVSSLQLPSVTSGPQAFMRLGACQLQVTVTMFLLWQQVGLAFLAGVMVAVLLVPVNRSIALNIGQLSTGMMAFKDERIKLMSEVLWGMRMIKMHAWEALFQEKVESIRQKEVAFLRQRKYLDALCVFFWVVTPVLMSVLSFITYVLLGHRLTAAKVFTCLALFNLLKVPLNAFPWVINGCMEAWVSLKRTQCFLNLHDFAPASYYTTAKEDDQLVRITNGVFHWGGMTGDATLPVAISGAQGRNFILGPVNVTLRKGQLVGVVGRVGSGKSTLLAAIAGDICRVQGAVTLQRLDMALGLVPQQPWLQRGTLRANVLFGRPFDATRYQATLECCALLDDLKSLPAGDLTEVGEEGQTLSGGQKRRVALARALYQDCDVYLLDDPLSALDPHVAQQVFERCIVGAMKGKARLLCTHQVGFLAQADYVIVLRDGKVVAEGPPSTVLKSSVIEALPELTASEEPSLSKTSSSSSAAKSSHETGSAALQESAKMLVEDEEREFGAVRLSTVRFYWDAVGAWLAATVLLSLVLMQVSRTSTDWWLAVWVSWANTTDNLQHHRLIKDANSDVMNVFLPIYGGLAVANGFLDIGSGFLICLRWHRGCCQSPRLAPRQGAQSKHPCQFLEATPVGRVLNRFSTDVWSIDDTLPFMLNIVLAQSVALAGTLVVTSYGLPWVLLLLMPLAFAYNSLQQYYRWTSRELRRLGSITLSPVYSHFTETVAGLSVIRSFKAVSRFCQENLHKLGVNQQAVFASQAASQWLNLRLQLLGVVLTSGVAFLAVVQHQVRGVSVGFVGLALSYALSVTSLLSSLVTSFTDTEKEMVSMERADQYIKGLEEERLDGGILPPFGWPFCGAVKFSKVTLRYRPGLPAALSGISFEAAKGSKVGIVGRTGAGKSSLLQALFRLTPVESGQIYIDGIDVLRMHPKEVRSRLAAIPQDPFVFSGSVRDNVDPRGLHSDAQIWRALDRCQLGRTVRSLRDSSAGAGTGLEANLGPRGSLLSTGQRQLLALARALLYKARVLCLDEATAGIDAETDRAIQETIRSTFQDTTILVIAHRVETVLDCDQVLVMSHGKVIESGVPQELLRIGNGHFRALVEASRKNGGTVLIETAEADDDDVPLIGFSDP</sequence>
<reference evidence="1" key="1">
    <citation type="submission" date="2020-05" db="EMBL/GenBank/DDBJ databases">
        <title>Large-scale comparative analyses of tick genomes elucidate their genetic diversity and vector capacities.</title>
        <authorList>
            <person name="Jia N."/>
            <person name="Wang J."/>
            <person name="Shi W."/>
            <person name="Du L."/>
            <person name="Sun Y."/>
            <person name="Zhan W."/>
            <person name="Jiang J."/>
            <person name="Wang Q."/>
            <person name="Zhang B."/>
            <person name="Ji P."/>
            <person name="Sakyi L.B."/>
            <person name="Cui X."/>
            <person name="Yuan T."/>
            <person name="Jiang B."/>
            <person name="Yang W."/>
            <person name="Lam T.T.-Y."/>
            <person name="Chang Q."/>
            <person name="Ding S."/>
            <person name="Wang X."/>
            <person name="Zhu J."/>
            <person name="Ruan X."/>
            <person name="Zhao L."/>
            <person name="Wei J."/>
            <person name="Que T."/>
            <person name="Du C."/>
            <person name="Cheng J."/>
            <person name="Dai P."/>
            <person name="Han X."/>
            <person name="Huang E."/>
            <person name="Gao Y."/>
            <person name="Liu J."/>
            <person name="Shao H."/>
            <person name="Ye R."/>
            <person name="Li L."/>
            <person name="Wei W."/>
            <person name="Wang X."/>
            <person name="Wang C."/>
            <person name="Yang T."/>
            <person name="Huo Q."/>
            <person name="Li W."/>
            <person name="Guo W."/>
            <person name="Chen H."/>
            <person name="Zhou L."/>
            <person name="Ni X."/>
            <person name="Tian J."/>
            <person name="Zhou Y."/>
            <person name="Sheng Y."/>
            <person name="Liu T."/>
            <person name="Pan Y."/>
            <person name="Xia L."/>
            <person name="Li J."/>
            <person name="Zhao F."/>
            <person name="Cao W."/>
        </authorList>
    </citation>
    <scope>NUCLEOTIDE SEQUENCE</scope>
    <source>
        <strain evidence="1">Dsil-2018</strain>
    </source>
</reference>
<protein>
    <submittedName>
        <fullName evidence="1">Uncharacterized protein</fullName>
    </submittedName>
</protein>
<dbReference type="EMBL" id="CM023474">
    <property type="protein sequence ID" value="KAH7949533.1"/>
    <property type="molecule type" value="Genomic_DNA"/>
</dbReference>
<dbReference type="Proteomes" id="UP000821865">
    <property type="component" value="Chromosome 5"/>
</dbReference>
<evidence type="ECO:0000313" key="1">
    <source>
        <dbReference type="EMBL" id="KAH7949533.1"/>
    </source>
</evidence>
<proteinExistence type="predicted"/>
<comment type="caution">
    <text evidence="1">The sequence shown here is derived from an EMBL/GenBank/DDBJ whole genome shotgun (WGS) entry which is preliminary data.</text>
</comment>
<gene>
    <name evidence="1" type="ORF">HPB49_011868</name>
</gene>